<proteinExistence type="predicted"/>
<name>A0A024JQ93_9MYCO</name>
<reference evidence="1" key="2">
    <citation type="submission" date="2014-04" db="EMBL/GenBank/DDBJ databases">
        <authorList>
            <person name="Urmite Genomes U."/>
        </authorList>
    </citation>
    <scope>NUCLEOTIDE SEQUENCE</scope>
    <source>
        <strain evidence="1">DSM 44626</strain>
    </source>
</reference>
<gene>
    <name evidence="1" type="ORF">BN973_00368</name>
</gene>
<sequence length="218" mass="23970">MALLCADVALVSLGMSCQGAIQLQVHRALVAHILGSAAVLKRTPFDWLVCPPLSAARMIAGDRYYPEHIGELECLPGSPPRWPAMGDCYFWHEPRTVVSSPDSFLAKFAHTSRTLRGVTGFTRRIFFVANTQDNLADEVQAVAPIPYTFTDEAIDRLAAAVTQRFDAPLYVVSAPGRHQLTTPANRDRLLLMDITPGLRGSDSDWSAVFRTMLLRSAT</sequence>
<reference evidence="1" key="1">
    <citation type="journal article" date="2014" name="Genome Announc.">
        <title>Draft Genome Sequence of Mycobacterium triplex DSM 44626.</title>
        <authorList>
            <person name="Sassi M."/>
            <person name="Croce O."/>
            <person name="Robert C."/>
            <person name="Raoult D."/>
            <person name="Drancourt M."/>
        </authorList>
    </citation>
    <scope>NUCLEOTIDE SEQUENCE [LARGE SCALE GENOMIC DNA]</scope>
    <source>
        <strain evidence="1">DSM 44626</strain>
    </source>
</reference>
<protein>
    <submittedName>
        <fullName evidence="1">Uncharacterized protein</fullName>
    </submittedName>
</protein>
<accession>A0A024JQ93</accession>
<dbReference type="EMBL" id="HG964446">
    <property type="protein sequence ID" value="CDO86030.1"/>
    <property type="molecule type" value="Genomic_DNA"/>
</dbReference>
<dbReference type="Proteomes" id="UP000028880">
    <property type="component" value="Unassembled WGS sequence"/>
</dbReference>
<dbReference type="HOGENOM" id="CLU_1265795_0_0_11"/>
<dbReference type="AlphaFoldDB" id="A0A024JQ93"/>
<evidence type="ECO:0000313" key="1">
    <source>
        <dbReference type="EMBL" id="CDO86030.1"/>
    </source>
</evidence>
<dbReference type="STRING" id="47839.BN973_00368"/>
<organism evidence="1">
    <name type="scientific">Mycobacterium triplex</name>
    <dbReference type="NCBI Taxonomy" id="47839"/>
    <lineage>
        <taxon>Bacteria</taxon>
        <taxon>Bacillati</taxon>
        <taxon>Actinomycetota</taxon>
        <taxon>Actinomycetes</taxon>
        <taxon>Mycobacteriales</taxon>
        <taxon>Mycobacteriaceae</taxon>
        <taxon>Mycobacterium</taxon>
        <taxon>Mycobacterium simiae complex</taxon>
    </lineage>
</organism>